<name>K1W7R4_TRIAC</name>
<dbReference type="PANTHER" id="PTHR23503:SF8">
    <property type="entry name" value="FACILITATED GLUCOSE TRANSPORTER PROTEIN 1"/>
    <property type="match status" value="1"/>
</dbReference>
<feature type="transmembrane region" description="Helical" evidence="8">
    <location>
        <begin position="131"/>
        <end position="150"/>
    </location>
</feature>
<evidence type="ECO:0000256" key="5">
    <source>
        <dbReference type="ARBA" id="ARBA00022989"/>
    </source>
</evidence>
<dbReference type="OMA" id="SYRWRWI"/>
<feature type="transmembrane region" description="Helical" evidence="8">
    <location>
        <begin position="21"/>
        <end position="46"/>
    </location>
</feature>
<evidence type="ECO:0000256" key="7">
    <source>
        <dbReference type="ARBA" id="ARBA00049119"/>
    </source>
</evidence>
<dbReference type="GO" id="GO:0015149">
    <property type="term" value="F:hexose transmembrane transporter activity"/>
    <property type="evidence" value="ECO:0007669"/>
    <property type="project" value="TreeGrafter"/>
</dbReference>
<feature type="transmembrane region" description="Helical" evidence="8">
    <location>
        <begin position="334"/>
        <end position="354"/>
    </location>
</feature>
<keyword evidence="11" id="KW-1185">Reference proteome</keyword>
<dbReference type="SUPFAM" id="SSF103473">
    <property type="entry name" value="MFS general substrate transporter"/>
    <property type="match status" value="1"/>
</dbReference>
<comment type="catalytic activity">
    <reaction evidence="7">
        <text>myo-inositol(out) + H(+)(out) = myo-inositol(in) + H(+)(in)</text>
        <dbReference type="Rhea" id="RHEA:60364"/>
        <dbReference type="ChEBI" id="CHEBI:15378"/>
        <dbReference type="ChEBI" id="CHEBI:17268"/>
    </reaction>
</comment>
<dbReference type="InterPro" id="IPR045263">
    <property type="entry name" value="GLUT"/>
</dbReference>
<keyword evidence="6 8" id="KW-0472">Membrane</keyword>
<feature type="transmembrane region" description="Helical" evidence="8">
    <location>
        <begin position="207"/>
        <end position="229"/>
    </location>
</feature>
<dbReference type="InParanoid" id="K1W7R4"/>
<comment type="subcellular location">
    <subcellularLocation>
        <location evidence="1">Membrane</location>
        <topology evidence="1">Multi-pass membrane protein</topology>
    </subcellularLocation>
</comment>
<dbReference type="Proteomes" id="UP000006757">
    <property type="component" value="Unassembled WGS sequence"/>
</dbReference>
<dbReference type="OrthoDB" id="4540492at2759"/>
<gene>
    <name evidence="10" type="ORF">A1Q2_08049</name>
</gene>
<dbReference type="PROSITE" id="PS50850">
    <property type="entry name" value="MFS"/>
    <property type="match status" value="1"/>
</dbReference>
<dbReference type="InterPro" id="IPR005829">
    <property type="entry name" value="Sugar_transporter_CS"/>
</dbReference>
<dbReference type="PANTHER" id="PTHR23503">
    <property type="entry name" value="SOLUTE CARRIER FAMILY 2"/>
    <property type="match status" value="1"/>
</dbReference>
<dbReference type="Pfam" id="PF00083">
    <property type="entry name" value="Sugar_tr"/>
    <property type="match status" value="1"/>
</dbReference>
<feature type="transmembrane region" description="Helical" evidence="8">
    <location>
        <begin position="106"/>
        <end position="125"/>
    </location>
</feature>
<keyword evidence="3" id="KW-0813">Transport</keyword>
<dbReference type="HOGENOM" id="CLU_001265_30_5_1"/>
<dbReference type="PRINTS" id="PR00171">
    <property type="entry name" value="SUGRTRNSPORT"/>
</dbReference>
<evidence type="ECO:0000313" key="11">
    <source>
        <dbReference type="Proteomes" id="UP000006757"/>
    </source>
</evidence>
<reference evidence="10 11" key="1">
    <citation type="journal article" date="2012" name="Eukaryot. Cell">
        <title>Genome sequence of the Trichosporon asahii environmental strain CBS 8904.</title>
        <authorList>
            <person name="Yang R.Y."/>
            <person name="Li H.T."/>
            <person name="Zhu H."/>
            <person name="Zhou G.P."/>
            <person name="Wang M."/>
            <person name="Wang L."/>
        </authorList>
    </citation>
    <scope>NUCLEOTIDE SEQUENCE [LARGE SCALE GENOMIC DNA]</scope>
    <source>
        <strain evidence="10 11">CBS 8904</strain>
    </source>
</reference>
<evidence type="ECO:0000256" key="8">
    <source>
        <dbReference type="SAM" id="Phobius"/>
    </source>
</evidence>
<dbReference type="InterPro" id="IPR020846">
    <property type="entry name" value="MFS_dom"/>
</dbReference>
<dbReference type="eggNOG" id="KOG0569">
    <property type="taxonomic scope" value="Eukaryota"/>
</dbReference>
<evidence type="ECO:0000256" key="2">
    <source>
        <dbReference type="ARBA" id="ARBA00010992"/>
    </source>
</evidence>
<dbReference type="EMBL" id="AMBO01000405">
    <property type="protein sequence ID" value="EKC97668.1"/>
    <property type="molecule type" value="Genomic_DNA"/>
</dbReference>
<dbReference type="PROSITE" id="PS00216">
    <property type="entry name" value="SUGAR_TRANSPORT_1"/>
    <property type="match status" value="1"/>
</dbReference>
<dbReference type="InterPro" id="IPR003663">
    <property type="entry name" value="Sugar/inositol_transpt"/>
</dbReference>
<feature type="transmembrane region" description="Helical" evidence="8">
    <location>
        <begin position="301"/>
        <end position="322"/>
    </location>
</feature>
<evidence type="ECO:0000256" key="6">
    <source>
        <dbReference type="ARBA" id="ARBA00023136"/>
    </source>
</evidence>
<dbReference type="Gene3D" id="1.20.1250.20">
    <property type="entry name" value="MFS general substrate transporter like domains"/>
    <property type="match status" value="2"/>
</dbReference>
<keyword evidence="5 8" id="KW-1133">Transmembrane helix</keyword>
<evidence type="ECO:0000256" key="3">
    <source>
        <dbReference type="ARBA" id="ARBA00022448"/>
    </source>
</evidence>
<evidence type="ECO:0000259" key="9">
    <source>
        <dbReference type="PROSITE" id="PS50850"/>
    </source>
</evidence>
<feature type="transmembrane region" description="Helical" evidence="8">
    <location>
        <begin position="241"/>
        <end position="264"/>
    </location>
</feature>
<feature type="domain" description="Major facilitator superfamily (MFS) profile" evidence="9">
    <location>
        <begin position="1"/>
        <end position="398"/>
    </location>
</feature>
<dbReference type="STRING" id="1220162.K1W7R4"/>
<evidence type="ECO:0000256" key="4">
    <source>
        <dbReference type="ARBA" id="ARBA00022692"/>
    </source>
</evidence>
<dbReference type="InterPro" id="IPR005828">
    <property type="entry name" value="MFS_sugar_transport-like"/>
</dbReference>
<dbReference type="AlphaFoldDB" id="K1W7R4"/>
<feature type="transmembrane region" description="Helical" evidence="8">
    <location>
        <begin position="271"/>
        <end position="289"/>
    </location>
</feature>
<comment type="similarity">
    <text evidence="2">Belongs to the major facilitator superfamily. Sugar transporter (TC 2.A.1.1) family.</text>
</comment>
<feature type="transmembrane region" description="Helical" evidence="8">
    <location>
        <begin position="374"/>
        <end position="391"/>
    </location>
</feature>
<accession>K1W7R4</accession>
<keyword evidence="4 8" id="KW-0812">Transmembrane</keyword>
<dbReference type="GO" id="GO:0016020">
    <property type="term" value="C:membrane"/>
    <property type="evidence" value="ECO:0007669"/>
    <property type="project" value="UniProtKB-SubCell"/>
</dbReference>
<organism evidence="10 11">
    <name type="scientific">Trichosporon asahii var. asahii (strain CBS 8904)</name>
    <name type="common">Yeast</name>
    <dbReference type="NCBI Taxonomy" id="1220162"/>
    <lineage>
        <taxon>Eukaryota</taxon>
        <taxon>Fungi</taxon>
        <taxon>Dikarya</taxon>
        <taxon>Basidiomycota</taxon>
        <taxon>Agaricomycotina</taxon>
        <taxon>Tremellomycetes</taxon>
        <taxon>Trichosporonales</taxon>
        <taxon>Trichosporonaceae</taxon>
        <taxon>Trichosporon</taxon>
    </lineage>
</organism>
<proteinExistence type="inferred from homology"/>
<protein>
    <submittedName>
        <fullName evidence="10">Vacuolar membrane protein</fullName>
    </submittedName>
</protein>
<evidence type="ECO:0000313" key="10">
    <source>
        <dbReference type="EMBL" id="EKC97668.1"/>
    </source>
</evidence>
<comment type="caution">
    <text evidence="10">The sequence shown here is derived from an EMBL/GenBank/DDBJ whole genome shotgun (WGS) entry which is preliminary data.</text>
</comment>
<evidence type="ECO:0000256" key="1">
    <source>
        <dbReference type="ARBA" id="ARBA00004141"/>
    </source>
</evidence>
<feature type="transmembrane region" description="Helical" evidence="8">
    <location>
        <begin position="66"/>
        <end position="85"/>
    </location>
</feature>
<sequence length="403" mass="42660">MLTVGGLLGSLLSDRVVRQRGIAGGIAASAWINLVGALVMALAPHWLFLMLGSHLHLGANAADDRFIAGFACGLAVCLVPPYLAHTARSTPSLVQRSGQVGTLHQLAIVIGICSAQVLGMAFSGAEGDRLNAWRYILSISGIVSVAQIVLTTSTAKPDSEGVYDADAGLTAAEPLLAEDPERPATQAAESDQLSIAEMLVSPARRNALFVTAILILQQLSGVNAVLFYSTPVLQKVLPSAGAGQISIAITVVNAIMTFPAIFLVDRLGRRLLLLLSSFLMMVFAILLGWGLNEHFRKMSSFAIVAFIAAFSIGLGPIPFLLVSEMVPANCVPALSSLALSASWITTFIIAQGFLPLRDALTYYDPNGHQEGEGRVFYVFAFNLAVLCVLTIKGVPKSHTTHPE</sequence>
<dbReference type="InterPro" id="IPR036259">
    <property type="entry name" value="MFS_trans_sf"/>
</dbReference>